<dbReference type="Proteomes" id="UP000016605">
    <property type="component" value="Unassembled WGS sequence"/>
</dbReference>
<reference evidence="2 3" key="1">
    <citation type="submission" date="2013-08" db="EMBL/GenBank/DDBJ databases">
        <authorList>
            <person name="Weinstock G."/>
            <person name="Sodergren E."/>
            <person name="Wylie T."/>
            <person name="Fulton L."/>
            <person name="Fulton R."/>
            <person name="Fronick C."/>
            <person name="O'Laughlin M."/>
            <person name="Godfrey J."/>
            <person name="Miner T."/>
            <person name="Herter B."/>
            <person name="Appelbaum E."/>
            <person name="Cordes M."/>
            <person name="Lek S."/>
            <person name="Wollam A."/>
            <person name="Pepin K.H."/>
            <person name="Palsikar V.B."/>
            <person name="Mitreva M."/>
            <person name="Wilson R.K."/>
        </authorList>
    </citation>
    <scope>NUCLEOTIDE SEQUENCE [LARGE SCALE GENOMIC DNA]</scope>
    <source>
        <strain evidence="2 3">ATCC 14665</strain>
    </source>
</reference>
<feature type="region of interest" description="Disordered" evidence="1">
    <location>
        <begin position="1"/>
        <end position="36"/>
    </location>
</feature>
<dbReference type="EMBL" id="AWVQ01000292">
    <property type="protein sequence ID" value="ERK71373.1"/>
    <property type="molecule type" value="Genomic_DNA"/>
</dbReference>
<gene>
    <name evidence="2" type="ORF">N136_02290</name>
</gene>
<comment type="caution">
    <text evidence="2">The sequence shown here is derived from an EMBL/GenBank/DDBJ whole genome shotgun (WGS) entry which is preliminary data.</text>
</comment>
<name>U2T1K9_LEIAQ</name>
<dbReference type="AlphaFoldDB" id="U2T1K9"/>
<sequence length="52" mass="6009">MVRAPASPTPRLPAPNEHDRLHAPENSRASAWRSRRTRSMQIGRVQYLSVWN</sequence>
<proteinExistence type="predicted"/>
<evidence type="ECO:0000313" key="3">
    <source>
        <dbReference type="Proteomes" id="UP000016605"/>
    </source>
</evidence>
<evidence type="ECO:0000313" key="2">
    <source>
        <dbReference type="EMBL" id="ERK71373.1"/>
    </source>
</evidence>
<protein>
    <submittedName>
        <fullName evidence="2">Uncharacterized protein</fullName>
    </submittedName>
</protein>
<accession>U2T1K9</accession>
<evidence type="ECO:0000256" key="1">
    <source>
        <dbReference type="SAM" id="MobiDB-lite"/>
    </source>
</evidence>
<dbReference type="HOGENOM" id="CLU_3081337_0_0_11"/>
<organism evidence="2 3">
    <name type="scientific">Leifsonia aquatica ATCC 14665</name>
    <dbReference type="NCBI Taxonomy" id="1358026"/>
    <lineage>
        <taxon>Bacteria</taxon>
        <taxon>Bacillati</taxon>
        <taxon>Actinomycetota</taxon>
        <taxon>Actinomycetes</taxon>
        <taxon>Micrococcales</taxon>
        <taxon>Microbacteriaceae</taxon>
        <taxon>Leifsonia</taxon>
    </lineage>
</organism>
<feature type="compositionally biased region" description="Basic and acidic residues" evidence="1">
    <location>
        <begin position="16"/>
        <end position="25"/>
    </location>
</feature>